<dbReference type="Proteomes" id="UP000245551">
    <property type="component" value="Unassembled WGS sequence"/>
</dbReference>
<evidence type="ECO:0000313" key="4">
    <source>
        <dbReference type="Proteomes" id="UP000245551"/>
    </source>
</evidence>
<reference evidence="3 4" key="1">
    <citation type="submission" date="2018-04" db="EMBL/GenBank/DDBJ databases">
        <title>Serotype diversity and antimicrobial resistance among Salmonella enterica isolated from patients at an equine referral hospital.</title>
        <authorList>
            <person name="Leon I.M."/>
            <person name="Lawhon S.D."/>
            <person name="Norman K.N."/>
            <person name="Threadgill D.S."/>
            <person name="Ohta N."/>
            <person name="Vinasco J."/>
            <person name="Scott H.M."/>
        </authorList>
    </citation>
    <scope>NUCLEOTIDE SEQUENCE [LARGE SCALE GENOMIC DNA]</scope>
    <source>
        <strain evidence="2 3">159</strain>
        <strain evidence="1 4">230</strain>
    </source>
</reference>
<proteinExistence type="predicted"/>
<evidence type="ECO:0000313" key="1">
    <source>
        <dbReference type="EMBL" id="PVJ40240.1"/>
    </source>
</evidence>
<organism evidence="1 4">
    <name type="scientific">Salmonella enterica subsp. enterica serovar Gaminara</name>
    <dbReference type="NCBI Taxonomy" id="913070"/>
    <lineage>
        <taxon>Bacteria</taxon>
        <taxon>Pseudomonadati</taxon>
        <taxon>Pseudomonadota</taxon>
        <taxon>Gammaproteobacteria</taxon>
        <taxon>Enterobacterales</taxon>
        <taxon>Enterobacteriaceae</taxon>
        <taxon>Salmonella</taxon>
    </lineage>
</organism>
<evidence type="ECO:0000313" key="2">
    <source>
        <dbReference type="EMBL" id="PVM62566.1"/>
    </source>
</evidence>
<comment type="caution">
    <text evidence="1">The sequence shown here is derived from an EMBL/GenBank/DDBJ whole genome shotgun (WGS) entry which is preliminary data.</text>
</comment>
<dbReference type="EMBL" id="QDOO01000069">
    <property type="protein sequence ID" value="PVM62566.1"/>
    <property type="molecule type" value="Genomic_DNA"/>
</dbReference>
<protein>
    <submittedName>
        <fullName evidence="1">Quinol oxidase</fullName>
    </submittedName>
</protein>
<evidence type="ECO:0000313" key="3">
    <source>
        <dbReference type="Proteomes" id="UP000245068"/>
    </source>
</evidence>
<feature type="non-terminal residue" evidence="1">
    <location>
        <position position="1"/>
    </location>
</feature>
<accession>A0A2T8WP82</accession>
<dbReference type="AlphaFoldDB" id="A0A2T8WP82"/>
<sequence length="37" mass="4093">AGILNEDLDRLPDEPLKLVLIDTEGHTFSTILSRGNE</sequence>
<dbReference type="Proteomes" id="UP000245068">
    <property type="component" value="Unassembled WGS sequence"/>
</dbReference>
<dbReference type="EMBL" id="QDLV01000058">
    <property type="protein sequence ID" value="PVJ40240.1"/>
    <property type="molecule type" value="Genomic_DNA"/>
</dbReference>
<name>A0A2T8WP82_SALET</name>
<gene>
    <name evidence="2" type="ORF">C4784_27615</name>
    <name evidence="1" type="ORF">C4855_26750</name>
</gene>